<organism evidence="5 6">
    <name type="scientific">Longimycelium tulufanense</name>
    <dbReference type="NCBI Taxonomy" id="907463"/>
    <lineage>
        <taxon>Bacteria</taxon>
        <taxon>Bacillati</taxon>
        <taxon>Actinomycetota</taxon>
        <taxon>Actinomycetes</taxon>
        <taxon>Pseudonocardiales</taxon>
        <taxon>Pseudonocardiaceae</taxon>
        <taxon>Longimycelium</taxon>
    </lineage>
</organism>
<dbReference type="Proteomes" id="UP000637578">
    <property type="component" value="Unassembled WGS sequence"/>
</dbReference>
<dbReference type="UniPathway" id="UPA00539"/>
<evidence type="ECO:0000313" key="5">
    <source>
        <dbReference type="EMBL" id="GGM68643.1"/>
    </source>
</evidence>
<evidence type="ECO:0000256" key="1">
    <source>
        <dbReference type="ARBA" id="ARBA00004886"/>
    </source>
</evidence>
<evidence type="ECO:0000256" key="2">
    <source>
        <dbReference type="ARBA" id="ARBA00009325"/>
    </source>
</evidence>
<name>A0A8J3CIW9_9PSEU</name>
<dbReference type="AlphaFoldDB" id="A0A8J3CIW9"/>
<comment type="similarity">
    <text evidence="2">Belongs to the PqqA family.</text>
</comment>
<reference evidence="5" key="2">
    <citation type="submission" date="2020-09" db="EMBL/GenBank/DDBJ databases">
        <authorList>
            <person name="Sun Q."/>
            <person name="Zhou Y."/>
        </authorList>
    </citation>
    <scope>NUCLEOTIDE SEQUENCE</scope>
    <source>
        <strain evidence="5">CGMCC 4.5737</strain>
    </source>
</reference>
<feature type="region of interest" description="Disordered" evidence="4">
    <location>
        <begin position="1"/>
        <end position="23"/>
    </location>
</feature>
<dbReference type="EMBL" id="BMMK01000023">
    <property type="protein sequence ID" value="GGM68643.1"/>
    <property type="molecule type" value="Genomic_DNA"/>
</dbReference>
<evidence type="ECO:0000313" key="6">
    <source>
        <dbReference type="Proteomes" id="UP000637578"/>
    </source>
</evidence>
<sequence>MTEDRPTRTPAPAEDTRPSWVRPDVTEYDTPMEVTGYVARR</sequence>
<comment type="caution">
    <text evidence="5">The sequence shown here is derived from an EMBL/GenBank/DDBJ whole genome shotgun (WGS) entry which is preliminary data.</text>
</comment>
<dbReference type="InterPro" id="IPR011725">
    <property type="entry name" value="PQQ_synth_PqqA"/>
</dbReference>
<reference evidence="5" key="1">
    <citation type="journal article" date="2014" name="Int. J. Syst. Evol. Microbiol.">
        <title>Complete genome sequence of Corynebacterium casei LMG S-19264T (=DSM 44701T), isolated from a smear-ripened cheese.</title>
        <authorList>
            <consortium name="US DOE Joint Genome Institute (JGI-PGF)"/>
            <person name="Walter F."/>
            <person name="Albersmeier A."/>
            <person name="Kalinowski J."/>
            <person name="Ruckert C."/>
        </authorList>
    </citation>
    <scope>NUCLEOTIDE SEQUENCE</scope>
    <source>
        <strain evidence="5">CGMCC 4.5737</strain>
    </source>
</reference>
<keyword evidence="6" id="KW-1185">Reference proteome</keyword>
<dbReference type="RefSeq" id="WP_189060289.1">
    <property type="nucleotide sequence ID" value="NZ_BMMK01000023.1"/>
</dbReference>
<proteinExistence type="inferred from homology"/>
<dbReference type="Pfam" id="PF08042">
    <property type="entry name" value="PqqA"/>
    <property type="match status" value="1"/>
</dbReference>
<evidence type="ECO:0000256" key="4">
    <source>
        <dbReference type="SAM" id="MobiDB-lite"/>
    </source>
</evidence>
<evidence type="ECO:0000256" key="3">
    <source>
        <dbReference type="ARBA" id="ARBA00015086"/>
    </source>
</evidence>
<accession>A0A8J3CIW9</accession>
<gene>
    <name evidence="5" type="ORF">GCM10012275_43890</name>
</gene>
<comment type="pathway">
    <text evidence="1">Cofactor biosynthesis; pyrroloquinoline quinone biosynthesis.</text>
</comment>
<protein>
    <recommendedName>
        <fullName evidence="3">Coenzyme PQQ synthesis protein A</fullName>
    </recommendedName>
</protein>
<dbReference type="GO" id="GO:0018189">
    <property type="term" value="P:pyrroloquinoline quinone biosynthetic process"/>
    <property type="evidence" value="ECO:0007669"/>
    <property type="project" value="UniProtKB-UniPathway"/>
</dbReference>